<reference evidence="1" key="2">
    <citation type="journal article" date="2022" name="New Phytol.">
        <title>Evolutionary transition to the ectomycorrhizal habit in the genomes of a hyperdiverse lineage of mushroom-forming fungi.</title>
        <authorList>
            <person name="Looney B."/>
            <person name="Miyauchi S."/>
            <person name="Morin E."/>
            <person name="Drula E."/>
            <person name="Courty P.E."/>
            <person name="Kohler A."/>
            <person name="Kuo A."/>
            <person name="LaButti K."/>
            <person name="Pangilinan J."/>
            <person name="Lipzen A."/>
            <person name="Riley R."/>
            <person name="Andreopoulos W."/>
            <person name="He G."/>
            <person name="Johnson J."/>
            <person name="Nolan M."/>
            <person name="Tritt A."/>
            <person name="Barry K.W."/>
            <person name="Grigoriev I.V."/>
            <person name="Nagy L.G."/>
            <person name="Hibbett D."/>
            <person name="Henrissat B."/>
            <person name="Matheny P.B."/>
            <person name="Labbe J."/>
            <person name="Martin F.M."/>
        </authorList>
    </citation>
    <scope>NUCLEOTIDE SEQUENCE</scope>
    <source>
        <strain evidence="1">HHB10654</strain>
    </source>
</reference>
<dbReference type="EMBL" id="MU277230">
    <property type="protein sequence ID" value="KAI0058974.1"/>
    <property type="molecule type" value="Genomic_DNA"/>
</dbReference>
<dbReference type="Proteomes" id="UP000814140">
    <property type="component" value="Unassembled WGS sequence"/>
</dbReference>
<proteinExistence type="predicted"/>
<sequence>MAAMLSNPHLVQSFANFMSALSAPPQPQQMPQQIQMPAQATGFTLPPHLFTTLPDVYKHNEPVGTSPNDEELLVNALHAAKSANITYRRALDEMHGVNNHAANLWKDYYLEHTDRLEARVKRLSEGAASNAVRVKKPSHFQQSASAPAPAPPTRNGEAQQKKVRIDDRDTEPSSSKSHTPRPSQPSAPRRAPRPSLPRAPSHEPTPPKNVVPGARGNAFTPEDKQYFLDYITWELKCDPSIQRKDLVRGLGQKAPHHSKDSWGNYWMRHDLADRILAAAQRGSLPESDHEGEDDEEGEDASADERRREELRARSVDISQYLGDADDDATLEELVRDMGDRGERYTPADFRAMAKHVVSHKNWDELTSKQRWFPFHEIYPQRSCSAWTEAYRKREAEILKLADKYRRDEERDANESIPPQHGRPSWSSDRVRRPSQKRKTPP</sequence>
<organism evidence="1 2">
    <name type="scientific">Artomyces pyxidatus</name>
    <dbReference type="NCBI Taxonomy" id="48021"/>
    <lineage>
        <taxon>Eukaryota</taxon>
        <taxon>Fungi</taxon>
        <taxon>Dikarya</taxon>
        <taxon>Basidiomycota</taxon>
        <taxon>Agaricomycotina</taxon>
        <taxon>Agaricomycetes</taxon>
        <taxon>Russulales</taxon>
        <taxon>Auriscalpiaceae</taxon>
        <taxon>Artomyces</taxon>
    </lineage>
</organism>
<name>A0ACB8SQW0_9AGAM</name>
<evidence type="ECO:0000313" key="2">
    <source>
        <dbReference type="Proteomes" id="UP000814140"/>
    </source>
</evidence>
<accession>A0ACB8SQW0</accession>
<reference evidence="1" key="1">
    <citation type="submission" date="2021-03" db="EMBL/GenBank/DDBJ databases">
        <authorList>
            <consortium name="DOE Joint Genome Institute"/>
            <person name="Ahrendt S."/>
            <person name="Looney B.P."/>
            <person name="Miyauchi S."/>
            <person name="Morin E."/>
            <person name="Drula E."/>
            <person name="Courty P.E."/>
            <person name="Chicoki N."/>
            <person name="Fauchery L."/>
            <person name="Kohler A."/>
            <person name="Kuo A."/>
            <person name="Labutti K."/>
            <person name="Pangilinan J."/>
            <person name="Lipzen A."/>
            <person name="Riley R."/>
            <person name="Andreopoulos W."/>
            <person name="He G."/>
            <person name="Johnson J."/>
            <person name="Barry K.W."/>
            <person name="Grigoriev I.V."/>
            <person name="Nagy L."/>
            <person name="Hibbett D."/>
            <person name="Henrissat B."/>
            <person name="Matheny P.B."/>
            <person name="Labbe J."/>
            <person name="Martin F."/>
        </authorList>
    </citation>
    <scope>NUCLEOTIDE SEQUENCE</scope>
    <source>
        <strain evidence="1">HHB10654</strain>
    </source>
</reference>
<keyword evidence="2" id="KW-1185">Reference proteome</keyword>
<comment type="caution">
    <text evidence="1">The sequence shown here is derived from an EMBL/GenBank/DDBJ whole genome shotgun (WGS) entry which is preliminary data.</text>
</comment>
<protein>
    <submittedName>
        <fullName evidence="1">Uncharacterized protein</fullName>
    </submittedName>
</protein>
<gene>
    <name evidence="1" type="ORF">BV25DRAFT_1829529</name>
</gene>
<evidence type="ECO:0000313" key="1">
    <source>
        <dbReference type="EMBL" id="KAI0058974.1"/>
    </source>
</evidence>